<accession>A0A1G8H5D7</accession>
<proteinExistence type="predicted"/>
<dbReference type="Proteomes" id="UP000199705">
    <property type="component" value="Unassembled WGS sequence"/>
</dbReference>
<name>A0A1G8H5D7_9SPHI</name>
<organism evidence="1 2">
    <name type="scientific">Mucilaginibacter gossypii</name>
    <dbReference type="NCBI Taxonomy" id="551996"/>
    <lineage>
        <taxon>Bacteria</taxon>
        <taxon>Pseudomonadati</taxon>
        <taxon>Bacteroidota</taxon>
        <taxon>Sphingobacteriia</taxon>
        <taxon>Sphingobacteriales</taxon>
        <taxon>Sphingobacteriaceae</taxon>
        <taxon>Mucilaginibacter</taxon>
    </lineage>
</organism>
<evidence type="ECO:0000313" key="1">
    <source>
        <dbReference type="EMBL" id="SDI01836.1"/>
    </source>
</evidence>
<reference evidence="2" key="1">
    <citation type="submission" date="2016-10" db="EMBL/GenBank/DDBJ databases">
        <authorList>
            <person name="Varghese N."/>
            <person name="Submissions S."/>
        </authorList>
    </citation>
    <scope>NUCLEOTIDE SEQUENCE [LARGE SCALE GENOMIC DNA]</scope>
    <source>
        <strain evidence="2">Gh-67</strain>
    </source>
</reference>
<protein>
    <submittedName>
        <fullName evidence="1">Uncharacterized protein</fullName>
    </submittedName>
</protein>
<keyword evidence="2" id="KW-1185">Reference proteome</keyword>
<sequence>MSLSSSKATLASILSKGFDMDISKQNQCVMYHELMSYNNKTNNSALEAGCKSVVPNRLAIASNCVN</sequence>
<gene>
    <name evidence="1" type="ORF">SAMN05192573_11544</name>
</gene>
<evidence type="ECO:0000313" key="2">
    <source>
        <dbReference type="Proteomes" id="UP000199705"/>
    </source>
</evidence>
<dbReference type="AlphaFoldDB" id="A0A1G8H5D7"/>
<dbReference type="EMBL" id="FNCG01000015">
    <property type="protein sequence ID" value="SDI01836.1"/>
    <property type="molecule type" value="Genomic_DNA"/>
</dbReference>
<dbReference type="STRING" id="551996.SAMN05192573_11544"/>